<evidence type="ECO:0000259" key="3">
    <source>
        <dbReference type="Pfam" id="PF08840"/>
    </source>
</evidence>
<dbReference type="Pfam" id="PF08840">
    <property type="entry name" value="BAAT_C"/>
    <property type="match status" value="1"/>
</dbReference>
<dbReference type="InterPro" id="IPR014940">
    <property type="entry name" value="BAAT_C"/>
</dbReference>
<accession>A0ABU2GC58</accession>
<evidence type="ECO:0000256" key="1">
    <source>
        <dbReference type="ARBA" id="ARBA00006538"/>
    </source>
</evidence>
<protein>
    <submittedName>
        <fullName evidence="4">Acyl-CoA thioesterase/BAAT N-terminal domain-containing protein</fullName>
    </submittedName>
</protein>
<evidence type="ECO:0000313" key="4">
    <source>
        <dbReference type="EMBL" id="MDS0298400.1"/>
    </source>
</evidence>
<evidence type="ECO:0000259" key="2">
    <source>
        <dbReference type="Pfam" id="PF04775"/>
    </source>
</evidence>
<dbReference type="InterPro" id="IPR006862">
    <property type="entry name" value="Thio_Ohase/aa_AcTrfase"/>
</dbReference>
<feature type="domain" description="Acyl-CoA thioester hydrolase/bile acid-CoA amino acid N-acetyltransferase" evidence="2">
    <location>
        <begin position="58"/>
        <end position="181"/>
    </location>
</feature>
<dbReference type="Pfam" id="PF04775">
    <property type="entry name" value="Bile_Hydr_Trans"/>
    <property type="match status" value="1"/>
</dbReference>
<proteinExistence type="inferred from homology"/>
<dbReference type="RefSeq" id="WP_310923209.1">
    <property type="nucleotide sequence ID" value="NZ_JAMQOP010000001.1"/>
</dbReference>
<reference evidence="4 5" key="1">
    <citation type="submission" date="2022-06" db="EMBL/GenBank/DDBJ databases">
        <title>Halogeometricum sp. a new haloarchaeum isolate from saline soil.</title>
        <authorList>
            <person name="Strakova D."/>
            <person name="Galisteo C."/>
            <person name="Sanchez-Porro C."/>
            <person name="Ventosa A."/>
        </authorList>
    </citation>
    <scope>NUCLEOTIDE SEQUENCE [LARGE SCALE GENOMIC DNA]</scope>
    <source>
        <strain evidence="4 5">S1BR25-6</strain>
    </source>
</reference>
<comment type="caution">
    <text evidence="4">The sequence shown here is derived from an EMBL/GenBank/DDBJ whole genome shotgun (WGS) entry which is preliminary data.</text>
</comment>
<dbReference type="InterPro" id="IPR016662">
    <property type="entry name" value="Acyl-CoA_thioEstase_long-chain"/>
</dbReference>
<evidence type="ECO:0000313" key="5">
    <source>
        <dbReference type="Proteomes" id="UP001257060"/>
    </source>
</evidence>
<gene>
    <name evidence="4" type="ORF">NDI76_06575</name>
</gene>
<feature type="domain" description="BAAT/Acyl-CoA thioester hydrolase C-terminal" evidence="3">
    <location>
        <begin position="245"/>
        <end position="462"/>
    </location>
</feature>
<organism evidence="4 5">
    <name type="scientific">Halogeometricum salsisoli</name>
    <dbReference type="NCBI Taxonomy" id="2950536"/>
    <lineage>
        <taxon>Archaea</taxon>
        <taxon>Methanobacteriati</taxon>
        <taxon>Methanobacteriota</taxon>
        <taxon>Stenosarchaea group</taxon>
        <taxon>Halobacteria</taxon>
        <taxon>Halobacteriales</taxon>
        <taxon>Haloferacaceae</taxon>
        <taxon>Halogeometricum</taxon>
    </lineage>
</organism>
<name>A0ABU2GC58_9EURY</name>
<comment type="similarity">
    <text evidence="1">Belongs to the C/M/P thioester hydrolase family.</text>
</comment>
<dbReference type="SUPFAM" id="SSF53474">
    <property type="entry name" value="alpha/beta-Hydrolases"/>
    <property type="match status" value="1"/>
</dbReference>
<dbReference type="PANTHER" id="PTHR10824:SF4">
    <property type="entry name" value="ACYL-COENZYME A THIOESTERASE 1-LIKE"/>
    <property type="match status" value="1"/>
</dbReference>
<keyword evidence="5" id="KW-1185">Reference proteome</keyword>
<dbReference type="InterPro" id="IPR029058">
    <property type="entry name" value="AB_hydrolase_fold"/>
</dbReference>
<dbReference type="InterPro" id="IPR042490">
    <property type="entry name" value="Thio_Ohase/BAAT_N"/>
</dbReference>
<dbReference type="Proteomes" id="UP001257060">
    <property type="component" value="Unassembled WGS sequence"/>
</dbReference>
<dbReference type="PIRSF" id="PIRSF016521">
    <property type="entry name" value="Acyl-CoA_hydro"/>
    <property type="match status" value="1"/>
</dbReference>
<dbReference type="Gene3D" id="3.40.50.1820">
    <property type="entry name" value="alpha/beta hydrolase"/>
    <property type="match status" value="1"/>
</dbReference>
<sequence>MSRFCEAAANSKGMDVGSLSDRRAYLRAVGGLGLASLAGCVASDAAPSVAVPSSALTDEPVPVVVKDLDPGASVTLRATARSRSGRRWESRADFVADDGGVVDVSERAPLGGTYDCADATGPFWSMRPADAPDGPLPPGARFTPPEGAYDVALAAERGGETLASATMTRLLFDPDVESRPVGDGLAGRFFAPPGDDPVPAVVHLHGAAGRPHLATGRLLASRGIAALTLQYFGDPEPTPDTLTEVPVEYVERAVSWLLGRDRVVGSIVGLFGFSRGGSLALLAASRSDAVGAVVGWVPSGLVWEGLGRGRAPAGTSAWSVDGEPIPFLELADADPGPPPTPALPYYEPALVGATEAQLDAAAIAVEDADAPVYLVSATDDARWPSTAFCDRVVDRLDAANYAREYRHDRHSGAGHYLRLPYLPTPGVSRDRLHVYGGTPAANARASAAAWSETVAFFRRSLSA</sequence>
<dbReference type="Gene3D" id="2.60.40.2240">
    <property type="entry name" value="Acyl-CoA thioester hydrolase/BAAT N-terminal domain"/>
    <property type="match status" value="1"/>
</dbReference>
<dbReference type="PANTHER" id="PTHR10824">
    <property type="entry name" value="ACYL-COENZYME A THIOESTERASE-RELATED"/>
    <property type="match status" value="1"/>
</dbReference>
<dbReference type="EMBL" id="JAMQOP010000001">
    <property type="protein sequence ID" value="MDS0298400.1"/>
    <property type="molecule type" value="Genomic_DNA"/>
</dbReference>